<dbReference type="PANTHER" id="PTHR48022">
    <property type="entry name" value="PLASTIDIC GLUCOSE TRANSPORTER 4"/>
    <property type="match status" value="1"/>
</dbReference>
<feature type="transmembrane region" description="Helical" evidence="6">
    <location>
        <begin position="344"/>
        <end position="366"/>
    </location>
</feature>
<feature type="transmembrane region" description="Helical" evidence="6">
    <location>
        <begin position="441"/>
        <end position="462"/>
    </location>
</feature>
<comment type="subcellular location">
    <subcellularLocation>
        <location evidence="1">Membrane</location>
        <topology evidence="1">Multi-pass membrane protein</topology>
    </subcellularLocation>
</comment>
<feature type="domain" description="Major facilitator superfamily (MFS) profile" evidence="7">
    <location>
        <begin position="53"/>
        <end position="496"/>
    </location>
</feature>
<evidence type="ECO:0000256" key="5">
    <source>
        <dbReference type="ARBA" id="ARBA00023136"/>
    </source>
</evidence>
<gene>
    <name evidence="8" type="ORF">FB567DRAFT_152098</name>
</gene>
<dbReference type="PROSITE" id="PS50850">
    <property type="entry name" value="MFS"/>
    <property type="match status" value="1"/>
</dbReference>
<dbReference type="InterPro" id="IPR005828">
    <property type="entry name" value="MFS_sugar_transport-like"/>
</dbReference>
<feature type="transmembrane region" description="Helical" evidence="6">
    <location>
        <begin position="52"/>
        <end position="80"/>
    </location>
</feature>
<dbReference type="SUPFAM" id="SSF103473">
    <property type="entry name" value="MFS general substrate transporter"/>
    <property type="match status" value="1"/>
</dbReference>
<comment type="similarity">
    <text evidence="2">Belongs to the major facilitator superfamily. Sugar transporter (TC 2.A.1.1) family.</text>
</comment>
<dbReference type="GO" id="GO:0005351">
    <property type="term" value="F:carbohydrate:proton symporter activity"/>
    <property type="evidence" value="ECO:0007669"/>
    <property type="project" value="TreeGrafter"/>
</dbReference>
<feature type="transmembrane region" description="Helical" evidence="6">
    <location>
        <begin position="128"/>
        <end position="148"/>
    </location>
</feature>
<keyword evidence="5 6" id="KW-0472">Membrane</keyword>
<evidence type="ECO:0000313" key="8">
    <source>
        <dbReference type="EMBL" id="KAH7076053.1"/>
    </source>
</evidence>
<evidence type="ECO:0000256" key="2">
    <source>
        <dbReference type="ARBA" id="ARBA00010992"/>
    </source>
</evidence>
<dbReference type="Pfam" id="PF00083">
    <property type="entry name" value="Sugar_tr"/>
    <property type="match status" value="1"/>
</dbReference>
<keyword evidence="4 6" id="KW-1133">Transmembrane helix</keyword>
<dbReference type="PANTHER" id="PTHR48022:SF41">
    <property type="entry name" value="MAJOR FACILITATOR SUPERFAMILY (MFS) PROFILE DOMAIN-CONTAINING PROTEIN"/>
    <property type="match status" value="1"/>
</dbReference>
<feature type="transmembrane region" description="Helical" evidence="6">
    <location>
        <begin position="229"/>
        <end position="252"/>
    </location>
</feature>
<proteinExistence type="inferred from homology"/>
<feature type="transmembrane region" description="Helical" evidence="6">
    <location>
        <begin position="310"/>
        <end position="332"/>
    </location>
</feature>
<evidence type="ECO:0000313" key="9">
    <source>
        <dbReference type="Proteomes" id="UP000813461"/>
    </source>
</evidence>
<feature type="transmembrane region" description="Helical" evidence="6">
    <location>
        <begin position="194"/>
        <end position="217"/>
    </location>
</feature>
<feature type="transmembrane region" description="Helical" evidence="6">
    <location>
        <begin position="160"/>
        <end position="182"/>
    </location>
</feature>
<feature type="transmembrane region" description="Helical" evidence="6">
    <location>
        <begin position="373"/>
        <end position="391"/>
    </location>
</feature>
<evidence type="ECO:0000259" key="7">
    <source>
        <dbReference type="PROSITE" id="PS50850"/>
    </source>
</evidence>
<evidence type="ECO:0000256" key="1">
    <source>
        <dbReference type="ARBA" id="ARBA00004141"/>
    </source>
</evidence>
<dbReference type="InterPro" id="IPR036259">
    <property type="entry name" value="MFS_trans_sf"/>
</dbReference>
<feature type="transmembrane region" description="Helical" evidence="6">
    <location>
        <begin position="92"/>
        <end position="116"/>
    </location>
</feature>
<evidence type="ECO:0000256" key="3">
    <source>
        <dbReference type="ARBA" id="ARBA00022692"/>
    </source>
</evidence>
<sequence>MAHVHNDSMSTDKKDSFSAEQISEVNSASTGEDGDEHRTLWQNVKKYRKVTYITFGLTSAILLYGYDNVVVGTISAMPVFQKDFGILYKGKWILPSTWLALWNVASPIGAMVGSLFGGWLQDKIGRRLALAISSFLSAIGVAIMYISYLPTDITGRRVAFLMGKLFQGGAIGAVMAATQTYMSEILPPALRGSGMAFFPAFTLLGQLTGALVIYGALNRDKGYAVAFGSQWPFSFVPIVVAFLIPESPAWYVRRRMMDKAFKAQARLDPPGVNTQTVVDKLLKDIEHEELSNKATFMECFHKRNFRRTFIIMWANALTAIFGLQLLAKASYFLQLINMKPGTSIIFLILGIVLGLIANVISIWVMARIGRRPLVVITLLISALLWASMGIANCTKIVPAVTWWTAASMMLTIIVCGVGVWPASFAIAAETSSLQLRAKSQGIGWFVSALSSTAAGLALPYVFNPDEGNLRGKTGFTYAASCLIGAAISWYIIPEMKGRNVNDIDRMFEEGVPARKFKSWRSSEATSAPVQTWA</sequence>
<dbReference type="Gene3D" id="1.20.1250.20">
    <property type="entry name" value="MFS general substrate transporter like domains"/>
    <property type="match status" value="1"/>
</dbReference>
<reference evidence="8" key="1">
    <citation type="journal article" date="2021" name="Nat. Commun.">
        <title>Genetic determinants of endophytism in the Arabidopsis root mycobiome.</title>
        <authorList>
            <person name="Mesny F."/>
            <person name="Miyauchi S."/>
            <person name="Thiergart T."/>
            <person name="Pickel B."/>
            <person name="Atanasova L."/>
            <person name="Karlsson M."/>
            <person name="Huettel B."/>
            <person name="Barry K.W."/>
            <person name="Haridas S."/>
            <person name="Chen C."/>
            <person name="Bauer D."/>
            <person name="Andreopoulos W."/>
            <person name="Pangilinan J."/>
            <person name="LaButti K."/>
            <person name="Riley R."/>
            <person name="Lipzen A."/>
            <person name="Clum A."/>
            <person name="Drula E."/>
            <person name="Henrissat B."/>
            <person name="Kohler A."/>
            <person name="Grigoriev I.V."/>
            <person name="Martin F.M."/>
            <person name="Hacquard S."/>
        </authorList>
    </citation>
    <scope>NUCLEOTIDE SEQUENCE</scope>
    <source>
        <strain evidence="8">MPI-SDFR-AT-0120</strain>
    </source>
</reference>
<comment type="caution">
    <text evidence="8">The sequence shown here is derived from an EMBL/GenBank/DDBJ whole genome shotgun (WGS) entry which is preliminary data.</text>
</comment>
<feature type="transmembrane region" description="Helical" evidence="6">
    <location>
        <begin position="474"/>
        <end position="492"/>
    </location>
</feature>
<dbReference type="OrthoDB" id="6612291at2759"/>
<dbReference type="GO" id="GO:0016020">
    <property type="term" value="C:membrane"/>
    <property type="evidence" value="ECO:0007669"/>
    <property type="project" value="UniProtKB-SubCell"/>
</dbReference>
<dbReference type="AlphaFoldDB" id="A0A8K0VUN1"/>
<dbReference type="InterPro" id="IPR020846">
    <property type="entry name" value="MFS_dom"/>
</dbReference>
<evidence type="ECO:0000256" key="4">
    <source>
        <dbReference type="ARBA" id="ARBA00022989"/>
    </source>
</evidence>
<keyword evidence="3 6" id="KW-0812">Transmembrane</keyword>
<accession>A0A8K0VUN1</accession>
<feature type="transmembrane region" description="Helical" evidence="6">
    <location>
        <begin position="403"/>
        <end position="429"/>
    </location>
</feature>
<dbReference type="EMBL" id="JAGMVJ010000019">
    <property type="protein sequence ID" value="KAH7076053.1"/>
    <property type="molecule type" value="Genomic_DNA"/>
</dbReference>
<dbReference type="InterPro" id="IPR050360">
    <property type="entry name" value="MFS_Sugar_Transporters"/>
</dbReference>
<organism evidence="8 9">
    <name type="scientific">Paraphoma chrysanthemicola</name>
    <dbReference type="NCBI Taxonomy" id="798071"/>
    <lineage>
        <taxon>Eukaryota</taxon>
        <taxon>Fungi</taxon>
        <taxon>Dikarya</taxon>
        <taxon>Ascomycota</taxon>
        <taxon>Pezizomycotina</taxon>
        <taxon>Dothideomycetes</taxon>
        <taxon>Pleosporomycetidae</taxon>
        <taxon>Pleosporales</taxon>
        <taxon>Pleosporineae</taxon>
        <taxon>Phaeosphaeriaceae</taxon>
        <taxon>Paraphoma</taxon>
    </lineage>
</organism>
<protein>
    <submittedName>
        <fullName evidence="8">Major facilitator superfamily domain-containing protein</fullName>
    </submittedName>
</protein>
<name>A0A8K0VUN1_9PLEO</name>
<dbReference type="Proteomes" id="UP000813461">
    <property type="component" value="Unassembled WGS sequence"/>
</dbReference>
<evidence type="ECO:0000256" key="6">
    <source>
        <dbReference type="SAM" id="Phobius"/>
    </source>
</evidence>
<keyword evidence="9" id="KW-1185">Reference proteome</keyword>